<feature type="transmembrane region" description="Helical" evidence="1">
    <location>
        <begin position="160"/>
        <end position="182"/>
    </location>
</feature>
<accession>A0A835RTQ8</accession>
<dbReference type="Proteomes" id="UP000636800">
    <property type="component" value="Chromosome 2"/>
</dbReference>
<keyword evidence="1" id="KW-0812">Transmembrane</keyword>
<evidence type="ECO:0000256" key="1">
    <source>
        <dbReference type="SAM" id="Phobius"/>
    </source>
</evidence>
<proteinExistence type="predicted"/>
<evidence type="ECO:0000313" key="3">
    <source>
        <dbReference type="Proteomes" id="UP000636800"/>
    </source>
</evidence>
<dbReference type="OrthoDB" id="8068875at2759"/>
<dbReference type="InterPro" id="IPR008537">
    <property type="entry name" value="DUF819"/>
</dbReference>
<name>A0A835RTQ8_VANPL</name>
<feature type="transmembrane region" description="Helical" evidence="1">
    <location>
        <begin position="129"/>
        <end position="148"/>
    </location>
</feature>
<feature type="transmembrane region" description="Helical" evidence="1">
    <location>
        <begin position="301"/>
        <end position="318"/>
    </location>
</feature>
<dbReference type="EMBL" id="JADCNL010000002">
    <property type="protein sequence ID" value="KAG0491973.1"/>
    <property type="molecule type" value="Genomic_DNA"/>
</dbReference>
<comment type="caution">
    <text evidence="2">The sequence shown here is derived from an EMBL/GenBank/DDBJ whole genome shotgun (WGS) entry which is preliminary data.</text>
</comment>
<feature type="transmembrane region" description="Helical" evidence="1">
    <location>
        <begin position="274"/>
        <end position="295"/>
    </location>
</feature>
<keyword evidence="1" id="KW-0472">Membrane</keyword>
<evidence type="ECO:0000313" key="2">
    <source>
        <dbReference type="EMBL" id="KAG0491973.1"/>
    </source>
</evidence>
<dbReference type="PANTHER" id="PTHR34289:SF3">
    <property type="entry name" value="PROTEIN, PUTATIVE (DUF819)-RELATED"/>
    <property type="match status" value="1"/>
</dbReference>
<organism evidence="2 3">
    <name type="scientific">Vanilla planifolia</name>
    <name type="common">Vanilla</name>
    <dbReference type="NCBI Taxonomy" id="51239"/>
    <lineage>
        <taxon>Eukaryota</taxon>
        <taxon>Viridiplantae</taxon>
        <taxon>Streptophyta</taxon>
        <taxon>Embryophyta</taxon>
        <taxon>Tracheophyta</taxon>
        <taxon>Spermatophyta</taxon>
        <taxon>Magnoliopsida</taxon>
        <taxon>Liliopsida</taxon>
        <taxon>Asparagales</taxon>
        <taxon>Orchidaceae</taxon>
        <taxon>Vanilloideae</taxon>
        <taxon>Vanilleae</taxon>
        <taxon>Vanilla</taxon>
    </lineage>
</organism>
<protein>
    <submittedName>
        <fullName evidence="2">Uncharacterized protein</fullName>
    </submittedName>
</protein>
<dbReference type="AlphaFoldDB" id="A0A835RTQ8"/>
<dbReference type="PANTHER" id="PTHR34289">
    <property type="entry name" value="PROTEIN, PUTATIVE (DUF819)-RELATED"/>
    <property type="match status" value="1"/>
</dbReference>
<dbReference type="Pfam" id="PF05684">
    <property type="entry name" value="DUF819"/>
    <property type="match status" value="2"/>
</dbReference>
<keyword evidence="3" id="KW-1185">Reference proteome</keyword>
<feature type="transmembrane region" description="Helical" evidence="1">
    <location>
        <begin position="240"/>
        <end position="262"/>
    </location>
</feature>
<feature type="transmembrane region" description="Helical" evidence="1">
    <location>
        <begin position="330"/>
        <end position="349"/>
    </location>
</feature>
<gene>
    <name evidence="2" type="ORF">HPP92_005371</name>
</gene>
<feature type="transmembrane region" description="Helical" evidence="1">
    <location>
        <begin position="385"/>
        <end position="412"/>
    </location>
</feature>
<reference evidence="2 3" key="1">
    <citation type="journal article" date="2020" name="Nat. Food">
        <title>A phased Vanilla planifolia genome enables genetic improvement of flavour and production.</title>
        <authorList>
            <person name="Hasing T."/>
            <person name="Tang H."/>
            <person name="Brym M."/>
            <person name="Khazi F."/>
            <person name="Huang T."/>
            <person name="Chambers A.H."/>
        </authorList>
    </citation>
    <scope>NUCLEOTIDE SEQUENCE [LARGE SCALE GENOMIC DNA]</scope>
    <source>
        <tissue evidence="2">Leaf</tissue>
    </source>
</reference>
<keyword evidence="1" id="KW-1133">Transmembrane helix</keyword>
<sequence length="415" mass="45136">MASSSHSSNPLQRFLSSRRMDNGPFVLPPAFPKPLILPLASSFPSLLPHSPSTKQEEIHSRPGHFWHRRFRLPIISLRPLGHVDPLRHRFLRHMVIFCVLHASLQLGRSKDFGVGGQQRRVDLSRFSGILYRIKFLLPLAVPLLLFNADLRRIMKSTGTLLLAFLIGSVATTIGTLVAYLIVPMRSLGQDSWKIAAALMSRHIGGAIYRHNGLHHPMRTCYKMDTKIGTSYLMIINKLTIYPFCKSAMAVTVSFTICKLGTYITNVIGLQGGKLPCITAIIVVLATMFPTQFGALAPSGEAIALLLMQVFFAVVGANGSVRNVINTTPAIFAYSTIQIAVHVAVILGLGKLFGFEKKILLIASNANVGGPTTACGMATAKGWNSLIIPGILAGVMGLAIATFICIGFGLFVLKHM</sequence>